<dbReference type="GO" id="GO:0033543">
    <property type="term" value="P:fatty acid beta-oxidation, unsaturated, even number, reductase/isomerase pathway"/>
    <property type="evidence" value="ECO:0007669"/>
    <property type="project" value="TreeGrafter"/>
</dbReference>
<dbReference type="GO" id="GO:0008670">
    <property type="term" value="F:2,4-dienoyl-CoA reductase (NADPH) activity"/>
    <property type="evidence" value="ECO:0007669"/>
    <property type="project" value="UniProtKB-EC"/>
</dbReference>
<dbReference type="Gene3D" id="3.20.20.70">
    <property type="entry name" value="Aldolase class I"/>
    <property type="match status" value="1"/>
</dbReference>
<evidence type="ECO:0000256" key="1">
    <source>
        <dbReference type="ARBA" id="ARBA00001917"/>
    </source>
</evidence>
<keyword evidence="8" id="KW-0408">Iron</keyword>
<dbReference type="InterPro" id="IPR013785">
    <property type="entry name" value="Aldolase_TIM"/>
</dbReference>
<dbReference type="PANTHER" id="PTHR42917:SF2">
    <property type="entry name" value="2,4-DIENOYL-COA REDUCTASE [(2E)-ENOYL-COA-PRODUCING]"/>
    <property type="match status" value="1"/>
</dbReference>
<gene>
    <name evidence="12" type="primary">fadH_1</name>
    <name evidence="12" type="ORF">GALL_202880</name>
</gene>
<dbReference type="EMBL" id="MLJW01000129">
    <property type="protein sequence ID" value="OIQ97668.1"/>
    <property type="molecule type" value="Genomic_DNA"/>
</dbReference>
<organism evidence="12">
    <name type="scientific">mine drainage metagenome</name>
    <dbReference type="NCBI Taxonomy" id="410659"/>
    <lineage>
        <taxon>unclassified sequences</taxon>
        <taxon>metagenomes</taxon>
        <taxon>ecological metagenomes</taxon>
    </lineage>
</organism>
<protein>
    <submittedName>
        <fullName evidence="12">2,4-dienoyl-CoA reductase</fullName>
        <ecNumber evidence="12">1.3.1.34</ecNumber>
    </submittedName>
</protein>
<dbReference type="InterPro" id="IPR023753">
    <property type="entry name" value="FAD/NAD-binding_dom"/>
</dbReference>
<dbReference type="SUPFAM" id="SSF51971">
    <property type="entry name" value="Nucleotide-binding domain"/>
    <property type="match status" value="1"/>
</dbReference>
<comment type="similarity">
    <text evidence="3">In the N-terminal section; belongs to the NADH:flavin oxidoreductase/NADH oxidase family.</text>
</comment>
<evidence type="ECO:0000256" key="5">
    <source>
        <dbReference type="ARBA" id="ARBA00022643"/>
    </source>
</evidence>
<reference evidence="12" key="1">
    <citation type="submission" date="2016-10" db="EMBL/GenBank/DDBJ databases">
        <title>Sequence of Gallionella enrichment culture.</title>
        <authorList>
            <person name="Poehlein A."/>
            <person name="Muehling M."/>
            <person name="Daniel R."/>
        </authorList>
    </citation>
    <scope>NUCLEOTIDE SEQUENCE</scope>
</reference>
<evidence type="ECO:0000256" key="4">
    <source>
        <dbReference type="ARBA" id="ARBA00022630"/>
    </source>
</evidence>
<dbReference type="InterPro" id="IPR001155">
    <property type="entry name" value="OxRdtase_FMN_N"/>
</dbReference>
<dbReference type="AlphaFoldDB" id="A0A1J5S028"/>
<evidence type="ECO:0000256" key="3">
    <source>
        <dbReference type="ARBA" id="ARBA00011048"/>
    </source>
</evidence>
<dbReference type="PANTHER" id="PTHR42917">
    <property type="entry name" value="2,4-DIENOYL-COA REDUCTASE"/>
    <property type="match status" value="1"/>
</dbReference>
<comment type="cofactor">
    <cofactor evidence="1">
        <name>FMN</name>
        <dbReference type="ChEBI" id="CHEBI:58210"/>
    </cofactor>
</comment>
<keyword evidence="4" id="KW-0285">Flavoprotein</keyword>
<dbReference type="GO" id="GO:0051536">
    <property type="term" value="F:iron-sulfur cluster binding"/>
    <property type="evidence" value="ECO:0007669"/>
    <property type="project" value="UniProtKB-KW"/>
</dbReference>
<comment type="caution">
    <text evidence="12">The sequence shown here is derived from an EMBL/GenBank/DDBJ whole genome shotgun (WGS) entry which is preliminary data.</text>
</comment>
<keyword evidence="5" id="KW-0288">FMN</keyword>
<dbReference type="InterPro" id="IPR036188">
    <property type="entry name" value="FAD/NAD-bd_sf"/>
</dbReference>
<name>A0A1J5S028_9ZZZZ</name>
<dbReference type="Pfam" id="PF07992">
    <property type="entry name" value="Pyr_redox_2"/>
    <property type="match status" value="1"/>
</dbReference>
<evidence type="ECO:0000313" key="12">
    <source>
        <dbReference type="EMBL" id="OIQ97668.1"/>
    </source>
</evidence>
<dbReference type="EC" id="1.3.1.34" evidence="12"/>
<evidence type="ECO:0000256" key="9">
    <source>
        <dbReference type="ARBA" id="ARBA00023014"/>
    </source>
</evidence>
<feature type="domain" description="FAD/NAD(P)-binding" evidence="11">
    <location>
        <begin position="377"/>
        <end position="650"/>
    </location>
</feature>
<feature type="domain" description="NADH:flavin oxidoreductase/NADH oxidase N-terminal" evidence="10">
    <location>
        <begin position="7"/>
        <end position="331"/>
    </location>
</feature>
<evidence type="ECO:0000256" key="7">
    <source>
        <dbReference type="ARBA" id="ARBA00023002"/>
    </source>
</evidence>
<dbReference type="PRINTS" id="PR00411">
    <property type="entry name" value="PNDRDTASEI"/>
</dbReference>
<dbReference type="Gene3D" id="3.40.50.720">
    <property type="entry name" value="NAD(P)-binding Rossmann-like Domain"/>
    <property type="match status" value="1"/>
</dbReference>
<dbReference type="SUPFAM" id="SSF51395">
    <property type="entry name" value="FMN-linked oxidoreductases"/>
    <property type="match status" value="1"/>
</dbReference>
<keyword evidence="7 12" id="KW-0560">Oxidoreductase</keyword>
<evidence type="ECO:0000256" key="8">
    <source>
        <dbReference type="ARBA" id="ARBA00023004"/>
    </source>
</evidence>
<dbReference type="Gene3D" id="3.50.50.60">
    <property type="entry name" value="FAD/NAD(P)-binding domain"/>
    <property type="match status" value="1"/>
</dbReference>
<accession>A0A1J5S028</accession>
<evidence type="ECO:0000259" key="10">
    <source>
        <dbReference type="Pfam" id="PF00724"/>
    </source>
</evidence>
<dbReference type="InterPro" id="IPR051793">
    <property type="entry name" value="NADH:flavin_oxidoreductase"/>
</dbReference>
<dbReference type="FunFam" id="3.20.20.70:FF:000082">
    <property type="entry name" value="NADPH-dependent 2,4-dienoyl-CoA reductase"/>
    <property type="match status" value="1"/>
</dbReference>
<proteinExistence type="inferred from homology"/>
<comment type="cofactor">
    <cofactor evidence="2">
        <name>[4Fe-4S] cluster</name>
        <dbReference type="ChEBI" id="CHEBI:49883"/>
    </cofactor>
</comment>
<sequence length="670" mass="72161">MPPYPHLLAPLDLGFTQLKNRVLMGSMHTGLEDIKDGHRRMAAFYAERARGGVGLIVTGGFAPNADSVVVPGGAILDNEVEAEKHRVITDAVHQHGGKICLQILHTGRYAYSRQPVAPSALRAPINPATPRALEEQEIEQTIADYARCAAMAKHGGYDGVEIMASEGYLINQFIAPQTNHRTDRWGGSFENRSRFALDIVRRTRAAVGAEFIIIFRLSMIDLVEGGSTWEEIVQLARAVEAAGATLINTGIGWHEARIPTIATMVPRAAFTWVTRRMKGQVKIPLITTNRINTPEVAEAVLARGDADMVSMARPFLADAEFVSKAAEGRAEQINTCIACNQACLDHIFSRQMCSCLVNPRACHETEFLVSAAAEKKRIAVVGAGPAGLACATTAAERGHEVTLFEAGGQIGGQFNLARRIPGKEEFAETLRYFANKLKSTGVKVKLDTRAGAAELKGFDHVVLATGIVPRTPAIPGVDHAKAMSYVELIEGRRRAGRRVAIVGAGGIGFDVAELLSHAATKSDPIDAYRREWGIDPQIGGRGGLAAPQMGESPHEIWLLQRKSTKVGEGLAKTTGWARRLLLQKRGVHMIAGVDYRKIDDAGLHIRVDGQDQLIEADTVVICAGQEPRRELVESLAAAGLPTTLIGGADVAAELDAKRAIEQGTKLALSL</sequence>
<dbReference type="GO" id="GO:0046872">
    <property type="term" value="F:metal ion binding"/>
    <property type="evidence" value="ECO:0007669"/>
    <property type="project" value="UniProtKB-KW"/>
</dbReference>
<evidence type="ECO:0000256" key="2">
    <source>
        <dbReference type="ARBA" id="ARBA00001966"/>
    </source>
</evidence>
<dbReference type="Pfam" id="PF00724">
    <property type="entry name" value="Oxidored_FMN"/>
    <property type="match status" value="1"/>
</dbReference>
<dbReference type="SUPFAM" id="SSF51905">
    <property type="entry name" value="FAD/NAD(P)-binding domain"/>
    <property type="match status" value="1"/>
</dbReference>
<dbReference type="GO" id="GO:0010181">
    <property type="term" value="F:FMN binding"/>
    <property type="evidence" value="ECO:0007669"/>
    <property type="project" value="InterPro"/>
</dbReference>
<keyword evidence="9" id="KW-0411">Iron-sulfur</keyword>
<keyword evidence="6" id="KW-0479">Metal-binding</keyword>
<dbReference type="CDD" id="cd02930">
    <property type="entry name" value="DCR_FMN"/>
    <property type="match status" value="1"/>
</dbReference>
<evidence type="ECO:0000259" key="11">
    <source>
        <dbReference type="Pfam" id="PF07992"/>
    </source>
</evidence>
<dbReference type="PRINTS" id="PR00368">
    <property type="entry name" value="FADPNR"/>
</dbReference>
<evidence type="ECO:0000256" key="6">
    <source>
        <dbReference type="ARBA" id="ARBA00022723"/>
    </source>
</evidence>